<reference evidence="5 6" key="1">
    <citation type="submission" date="2020-08" db="EMBL/GenBank/DDBJ databases">
        <title>The Agave Microbiome: Exploring the role of microbial communities in plant adaptations to desert environments.</title>
        <authorList>
            <person name="Partida-Martinez L.P."/>
        </authorList>
    </citation>
    <scope>NUCLEOTIDE SEQUENCE [LARGE SCALE GENOMIC DNA]</scope>
    <source>
        <strain evidence="5 6">AS2.23</strain>
    </source>
</reference>
<feature type="domain" description="Acyltransferase 3" evidence="4">
    <location>
        <begin position="28"/>
        <end position="345"/>
    </location>
</feature>
<gene>
    <name evidence="5" type="ORF">FHR75_001253</name>
</gene>
<feature type="transmembrane region" description="Helical" evidence="2">
    <location>
        <begin position="330"/>
        <end position="352"/>
    </location>
</feature>
<keyword evidence="2" id="KW-0472">Membrane</keyword>
<dbReference type="Proteomes" id="UP000533269">
    <property type="component" value="Unassembled WGS sequence"/>
</dbReference>
<dbReference type="AlphaFoldDB" id="A0A7W4XWT6"/>
<evidence type="ECO:0000313" key="5">
    <source>
        <dbReference type="EMBL" id="MBB2900465.1"/>
    </source>
</evidence>
<feature type="domain" description="Beta-lactamase-related" evidence="3">
    <location>
        <begin position="457"/>
        <end position="675"/>
    </location>
</feature>
<feature type="transmembrane region" description="Helical" evidence="2">
    <location>
        <begin position="373"/>
        <end position="395"/>
    </location>
</feature>
<feature type="region of interest" description="Disordered" evidence="1">
    <location>
        <begin position="1"/>
        <end position="20"/>
    </location>
</feature>
<dbReference type="InterPro" id="IPR002656">
    <property type="entry name" value="Acyl_transf_3_dom"/>
</dbReference>
<feature type="transmembrane region" description="Helical" evidence="2">
    <location>
        <begin position="197"/>
        <end position="214"/>
    </location>
</feature>
<feature type="transmembrane region" description="Helical" evidence="2">
    <location>
        <begin position="87"/>
        <end position="106"/>
    </location>
</feature>
<evidence type="ECO:0000259" key="4">
    <source>
        <dbReference type="Pfam" id="PF01757"/>
    </source>
</evidence>
<evidence type="ECO:0000313" key="6">
    <source>
        <dbReference type="Proteomes" id="UP000533269"/>
    </source>
</evidence>
<reference evidence="5 6" key="2">
    <citation type="submission" date="2020-08" db="EMBL/GenBank/DDBJ databases">
        <authorList>
            <person name="Partida-Martinez L."/>
            <person name="Huntemann M."/>
            <person name="Clum A."/>
            <person name="Wang J."/>
            <person name="Palaniappan K."/>
            <person name="Ritter S."/>
            <person name="Chen I.-M."/>
            <person name="Stamatis D."/>
            <person name="Reddy T."/>
            <person name="O'Malley R."/>
            <person name="Daum C."/>
            <person name="Shapiro N."/>
            <person name="Ivanova N."/>
            <person name="Kyrpides N."/>
            <person name="Woyke T."/>
        </authorList>
    </citation>
    <scope>NUCLEOTIDE SEQUENCE [LARGE SCALE GENOMIC DNA]</scope>
    <source>
        <strain evidence="5 6">AS2.23</strain>
    </source>
</reference>
<dbReference type="InterPro" id="IPR012338">
    <property type="entry name" value="Beta-lactam/transpept-like"/>
</dbReference>
<evidence type="ECO:0000259" key="3">
    <source>
        <dbReference type="Pfam" id="PF00144"/>
    </source>
</evidence>
<accession>A0A7W4XWT6</accession>
<dbReference type="Gene3D" id="3.40.710.10">
    <property type="entry name" value="DD-peptidase/beta-lactamase superfamily"/>
    <property type="match status" value="1"/>
</dbReference>
<organism evidence="5 6">
    <name type="scientific">Kineococcus radiotolerans</name>
    <dbReference type="NCBI Taxonomy" id="131568"/>
    <lineage>
        <taxon>Bacteria</taxon>
        <taxon>Bacillati</taxon>
        <taxon>Actinomycetota</taxon>
        <taxon>Actinomycetes</taxon>
        <taxon>Kineosporiales</taxon>
        <taxon>Kineosporiaceae</taxon>
        <taxon>Kineococcus</taxon>
    </lineage>
</organism>
<dbReference type="InterPro" id="IPR001466">
    <property type="entry name" value="Beta-lactam-related"/>
</dbReference>
<feature type="transmembrane region" description="Helical" evidence="2">
    <location>
        <begin position="252"/>
        <end position="272"/>
    </location>
</feature>
<dbReference type="EMBL" id="JACHVY010000001">
    <property type="protein sequence ID" value="MBB2900465.1"/>
    <property type="molecule type" value="Genomic_DNA"/>
</dbReference>
<name>A0A7W4XWT6_KINRA</name>
<feature type="transmembrane region" description="Helical" evidence="2">
    <location>
        <begin position="166"/>
        <end position="185"/>
    </location>
</feature>
<dbReference type="Pfam" id="PF01757">
    <property type="entry name" value="Acyl_transf_3"/>
    <property type="match status" value="1"/>
</dbReference>
<feature type="transmembrane region" description="Helical" evidence="2">
    <location>
        <begin position="292"/>
        <end position="310"/>
    </location>
</feature>
<feature type="transmembrane region" description="Helical" evidence="2">
    <location>
        <begin position="141"/>
        <end position="159"/>
    </location>
</feature>
<dbReference type="SUPFAM" id="SSF56601">
    <property type="entry name" value="beta-lactamase/transpeptidase-like"/>
    <property type="match status" value="1"/>
</dbReference>
<feature type="transmembrane region" description="Helical" evidence="2">
    <location>
        <begin position="226"/>
        <end position="246"/>
    </location>
</feature>
<dbReference type="Pfam" id="PF00144">
    <property type="entry name" value="Beta-lactamase"/>
    <property type="match status" value="1"/>
</dbReference>
<evidence type="ECO:0000256" key="1">
    <source>
        <dbReference type="SAM" id="MobiDB-lite"/>
    </source>
</evidence>
<sequence>MSHVHDPVRGPVAPSTPSAPRARDPLYDGLRAAALSRVLLWHALAWPWLSWVFPAMPVMFFLAGSLLAASLGRGTWWRTALRRARRLLVPFWVFGAAVLTTTALTAHRSGDPLAPEHPLRWLVPLLPPVGHEAQQGWLTSHLWYVTDYLWLLVLAPLLLRCARRPGLCAAVALGGLAVLEVGPRAGLPTLSGGARTGVGDLLCYGLFAVLGASWARARRRPGRAPLLAAGALALVSAAALTLVVPLERGSLNSSWLLLALVALGWLCLLAVVQDPLRRLVAGPRAAALLRGVTARAVTIYLWHPAAIVLARTGVDEFLPGLRQRSSAPLVVLASLLLTLLAVVAVGWVEDLAGGRPVRWWPARRVVAAPRRRLPLLAVTGAVPVVAGCAALSVAFTGGPSPSLLAIPGPSDRSALARSAFARIAEPGVVLPTRAQPLDELPADVLQAVLDDWVARTDGVDAAAVGVASGAAVWDAVWEGTSSLAVGTGLAAGTPVPAASLTKGVTSALVLQEARRGTIDLDAPVPDLDGVPADGRTTPRDLLRHAGGLVQYADAPGYDPATTYTPAELVGLARAAPPLFEPGTAVHYSNSGFLWLGLLLEHVTGTGYADLVAQRIAAPLGLTTVVVDETPVPGWVGYSSGGVVASPGDLARWQGYLLESDLVLDPAARAELTDLAPLGNGLGIWPSCPCGTDAAGVAWAKGWGQVVNAGGAYAYPAEHVAVAAYLQPEGPRATETMPDLAEALLAVLPGRVDDGA</sequence>
<evidence type="ECO:0000256" key="2">
    <source>
        <dbReference type="SAM" id="Phobius"/>
    </source>
</evidence>
<dbReference type="PANTHER" id="PTHR43283">
    <property type="entry name" value="BETA-LACTAMASE-RELATED"/>
    <property type="match status" value="1"/>
</dbReference>
<protein>
    <submittedName>
        <fullName evidence="5">CubicO group peptidase (Beta-lactamase class C family)/peptidoglycan/LPS O-acetylase OafA/YrhL</fullName>
    </submittedName>
</protein>
<keyword evidence="2" id="KW-0812">Transmembrane</keyword>
<dbReference type="GO" id="GO:0016747">
    <property type="term" value="F:acyltransferase activity, transferring groups other than amino-acyl groups"/>
    <property type="evidence" value="ECO:0007669"/>
    <property type="project" value="InterPro"/>
</dbReference>
<keyword evidence="2" id="KW-1133">Transmembrane helix</keyword>
<proteinExistence type="predicted"/>
<comment type="caution">
    <text evidence="5">The sequence shown here is derived from an EMBL/GenBank/DDBJ whole genome shotgun (WGS) entry which is preliminary data.</text>
</comment>
<dbReference type="InterPro" id="IPR050789">
    <property type="entry name" value="Diverse_Enzym_Activities"/>
</dbReference>
<feature type="transmembrane region" description="Helical" evidence="2">
    <location>
        <begin position="48"/>
        <end position="67"/>
    </location>
</feature>
<dbReference type="RefSeq" id="WP_183390700.1">
    <property type="nucleotide sequence ID" value="NZ_JACHVY010000001.1"/>
</dbReference>